<keyword evidence="2" id="KW-1185">Reference proteome</keyword>
<reference evidence="1" key="1">
    <citation type="submission" date="2021-03" db="EMBL/GenBank/DDBJ databases">
        <title>Genomic Encyclopedia of Type Strains, Phase IV (KMG-IV): sequencing the most valuable type-strain genomes for metagenomic binning, comparative biology and taxonomic classification.</title>
        <authorList>
            <person name="Goeker M."/>
        </authorList>
    </citation>
    <scope>NUCLEOTIDE SEQUENCE</scope>
    <source>
        <strain evidence="1">DSM 18131</strain>
    </source>
</reference>
<dbReference type="Proteomes" id="UP000823773">
    <property type="component" value="Unassembled WGS sequence"/>
</dbReference>
<organism evidence="1 2">
    <name type="scientific">Ensifer adhaerens</name>
    <name type="common">Sinorhizobium morelense</name>
    <dbReference type="NCBI Taxonomy" id="106592"/>
    <lineage>
        <taxon>Bacteria</taxon>
        <taxon>Pseudomonadati</taxon>
        <taxon>Pseudomonadota</taxon>
        <taxon>Alphaproteobacteria</taxon>
        <taxon>Hyphomicrobiales</taxon>
        <taxon>Rhizobiaceae</taxon>
        <taxon>Sinorhizobium/Ensifer group</taxon>
        <taxon>Ensifer</taxon>
    </lineage>
</organism>
<accession>A0ACC5SSM2</accession>
<dbReference type="EMBL" id="JAGGJR010000002">
    <property type="protein sequence ID" value="MBP1871891.1"/>
    <property type="molecule type" value="Genomic_DNA"/>
</dbReference>
<name>A0ACC5SSM2_ENSAD</name>
<gene>
    <name evidence="1" type="ORF">J2Z19_001603</name>
</gene>
<sequence>MRTLVSALVSGLALATPAAATEPFHTANFPDHTIVSLSLVGNLTAASGEYDYDVYISLSTASTDGYGSYSDPSRHKASVRCHAPEAVAVRGVSYPIPTATGGGDWKDDLWRAVCKPPVS</sequence>
<evidence type="ECO:0000313" key="1">
    <source>
        <dbReference type="EMBL" id="MBP1871891.1"/>
    </source>
</evidence>
<protein>
    <submittedName>
        <fullName evidence="1">Uncharacterized protein</fullName>
    </submittedName>
</protein>
<proteinExistence type="predicted"/>
<comment type="caution">
    <text evidence="1">The sequence shown here is derived from an EMBL/GenBank/DDBJ whole genome shotgun (WGS) entry which is preliminary data.</text>
</comment>
<evidence type="ECO:0000313" key="2">
    <source>
        <dbReference type="Proteomes" id="UP000823773"/>
    </source>
</evidence>